<comment type="caution">
    <text evidence="1">The sequence shown here is derived from an EMBL/GenBank/DDBJ whole genome shotgun (WGS) entry which is preliminary data.</text>
</comment>
<evidence type="ECO:0000313" key="1">
    <source>
        <dbReference type="EMBL" id="MBB3044949.1"/>
    </source>
</evidence>
<organism evidence="1 2">
    <name type="scientific">Nocardioides soli</name>
    <dbReference type="NCBI Taxonomy" id="1036020"/>
    <lineage>
        <taxon>Bacteria</taxon>
        <taxon>Bacillati</taxon>
        <taxon>Actinomycetota</taxon>
        <taxon>Actinomycetes</taxon>
        <taxon>Propionibacteriales</taxon>
        <taxon>Nocardioidaceae</taxon>
        <taxon>Nocardioides</taxon>
    </lineage>
</organism>
<dbReference type="EMBL" id="JACHWR010000004">
    <property type="protein sequence ID" value="MBB3044949.1"/>
    <property type="molecule type" value="Genomic_DNA"/>
</dbReference>
<dbReference type="AlphaFoldDB" id="A0A7W4W046"/>
<dbReference type="GO" id="GO:0005975">
    <property type="term" value="P:carbohydrate metabolic process"/>
    <property type="evidence" value="ECO:0007669"/>
    <property type="project" value="InterPro"/>
</dbReference>
<evidence type="ECO:0000313" key="2">
    <source>
        <dbReference type="Proteomes" id="UP000589626"/>
    </source>
</evidence>
<proteinExistence type="predicted"/>
<dbReference type="Gene3D" id="1.50.10.10">
    <property type="match status" value="1"/>
</dbReference>
<protein>
    <recommendedName>
        <fullName evidence="3">Prenyltransferase</fullName>
    </recommendedName>
</protein>
<dbReference type="RefSeq" id="WP_183594953.1">
    <property type="nucleotide sequence ID" value="NZ_JACHWR010000004.1"/>
</dbReference>
<sequence>MSEPLARLPYVEGVVSAEQVAATAASIVAMQEPWGAVPWTVGEHVDMWNHVEAAMAMLVGGEVEAAERAYAWMPALQRPDGSFPMKIVNGVPEDERGDVNMTAYLAVGVWHHWLVRRDSGFVRRYWPIVRAALDWVVSQQVAWGGINWTPTEDFCLLTGNSSIYHSLRAGVALADLLDDPQPEWELAGGRLGHAVRAHRDLFEDKSTYSMDWYYPVLGGAVRGRAAFELLDSRWDDFVVPGLGIRCVDTNPWVTGAETCELAMALDLLGDHRRALTLLRDMQHLREDDGRYWTGWVYGDAADEAAAGEPRNVHWPVEHTTYTAAAMILAVDALGESSGHSTPGSGIMRGTSLAHFAELALECGCPSADAVSSVPRHTS</sequence>
<accession>A0A7W4W046</accession>
<name>A0A7W4W046_9ACTN</name>
<dbReference type="InterPro" id="IPR012341">
    <property type="entry name" value="6hp_glycosidase-like_sf"/>
</dbReference>
<keyword evidence="2" id="KW-1185">Reference proteome</keyword>
<gene>
    <name evidence="1" type="ORF">FHU40_004802</name>
</gene>
<dbReference type="SUPFAM" id="SSF48208">
    <property type="entry name" value="Six-hairpin glycosidases"/>
    <property type="match status" value="1"/>
</dbReference>
<evidence type="ECO:0008006" key="3">
    <source>
        <dbReference type="Google" id="ProtNLM"/>
    </source>
</evidence>
<dbReference type="InterPro" id="IPR008928">
    <property type="entry name" value="6-hairpin_glycosidase_sf"/>
</dbReference>
<dbReference type="Proteomes" id="UP000589626">
    <property type="component" value="Unassembled WGS sequence"/>
</dbReference>
<reference evidence="1 2" key="1">
    <citation type="submission" date="2020-08" db="EMBL/GenBank/DDBJ databases">
        <title>Sequencing the genomes of 1000 actinobacteria strains.</title>
        <authorList>
            <person name="Klenk H.-P."/>
        </authorList>
    </citation>
    <scope>NUCLEOTIDE SEQUENCE [LARGE SCALE GENOMIC DNA]</scope>
    <source>
        <strain evidence="1 2">DSM 105498</strain>
    </source>
</reference>